<dbReference type="EMBL" id="CM023471">
    <property type="protein sequence ID" value="KAH7965781.1"/>
    <property type="molecule type" value="Genomic_DNA"/>
</dbReference>
<gene>
    <name evidence="1" type="ORF">HPB49_010819</name>
</gene>
<reference evidence="1" key="1">
    <citation type="submission" date="2020-05" db="EMBL/GenBank/DDBJ databases">
        <title>Large-scale comparative analyses of tick genomes elucidate their genetic diversity and vector capacities.</title>
        <authorList>
            <person name="Jia N."/>
            <person name="Wang J."/>
            <person name="Shi W."/>
            <person name="Du L."/>
            <person name="Sun Y."/>
            <person name="Zhan W."/>
            <person name="Jiang J."/>
            <person name="Wang Q."/>
            <person name="Zhang B."/>
            <person name="Ji P."/>
            <person name="Sakyi L.B."/>
            <person name="Cui X."/>
            <person name="Yuan T."/>
            <person name="Jiang B."/>
            <person name="Yang W."/>
            <person name="Lam T.T.-Y."/>
            <person name="Chang Q."/>
            <person name="Ding S."/>
            <person name="Wang X."/>
            <person name="Zhu J."/>
            <person name="Ruan X."/>
            <person name="Zhao L."/>
            <person name="Wei J."/>
            <person name="Que T."/>
            <person name="Du C."/>
            <person name="Cheng J."/>
            <person name="Dai P."/>
            <person name="Han X."/>
            <person name="Huang E."/>
            <person name="Gao Y."/>
            <person name="Liu J."/>
            <person name="Shao H."/>
            <person name="Ye R."/>
            <person name="Li L."/>
            <person name="Wei W."/>
            <person name="Wang X."/>
            <person name="Wang C."/>
            <person name="Yang T."/>
            <person name="Huo Q."/>
            <person name="Li W."/>
            <person name="Guo W."/>
            <person name="Chen H."/>
            <person name="Zhou L."/>
            <person name="Ni X."/>
            <person name="Tian J."/>
            <person name="Zhou Y."/>
            <person name="Sheng Y."/>
            <person name="Liu T."/>
            <person name="Pan Y."/>
            <person name="Xia L."/>
            <person name="Li J."/>
            <person name="Zhao F."/>
            <person name="Cao W."/>
        </authorList>
    </citation>
    <scope>NUCLEOTIDE SEQUENCE</scope>
    <source>
        <strain evidence="1">Dsil-2018</strain>
    </source>
</reference>
<keyword evidence="2" id="KW-1185">Reference proteome</keyword>
<dbReference type="Proteomes" id="UP000821865">
    <property type="component" value="Chromosome 2"/>
</dbReference>
<sequence length="612" mass="66795">MRAQPVEAAEVHSLLAYYNLSAEVFESADRAVVIEHLARLAAQGDFVPALRVRRVAALDSRSSNTNNSIEEECWLEPGSPSRLAILDAAIRSGQVAALLSKVRRVRDVRKTKELRTFLRHSALVSISSGATVLCGSRCNPIMPAHIPFSSAALLPPSYASTANLTQLHWNALQQTIGPGEMELAADLRGNRSSDDVSEGDASTGGEAVDVRRLLSDSPLWVAALNDSMPFLEAAGFVCRVTEPDTVSAELSLLEAAPLHSLRLHLLLCCTADLLRSELHKFEPGFWPGGACVDDLRRVHRVQLWNRLLWLVVEPWNKDLQVREQVHAVRQQLLLYVSQSSAPFELKLNVTDALRNLSLVYSSAQTPGESSAALEQRLSKVQPQDPAARNSTSDRNLSYYAMLDELAARKAASGTDVDDAALPRLTFNYTESRLYLSLGALVPPSFDERYTKDMLASTLGFWAARAIIGAQRDVAPGWGLATCLAAQAGVGLSQREKDALFTAALAFKVTLDSALQLSGNRLETPRERDRIRLVFRTACGSICSSSSRYPSHHEAGQPERRPPIREGSNGGRRRAVADRTTCHAAVLNAPLFFRLFGCEPTSRMAQAGVCPLA</sequence>
<accession>A0ACB8DCF8</accession>
<organism evidence="1 2">
    <name type="scientific">Dermacentor silvarum</name>
    <name type="common">Tick</name>
    <dbReference type="NCBI Taxonomy" id="543639"/>
    <lineage>
        <taxon>Eukaryota</taxon>
        <taxon>Metazoa</taxon>
        <taxon>Ecdysozoa</taxon>
        <taxon>Arthropoda</taxon>
        <taxon>Chelicerata</taxon>
        <taxon>Arachnida</taxon>
        <taxon>Acari</taxon>
        <taxon>Parasitiformes</taxon>
        <taxon>Ixodida</taxon>
        <taxon>Ixodoidea</taxon>
        <taxon>Ixodidae</taxon>
        <taxon>Rhipicephalinae</taxon>
        <taxon>Dermacentor</taxon>
    </lineage>
</organism>
<name>A0ACB8DCF8_DERSI</name>
<comment type="caution">
    <text evidence="1">The sequence shown here is derived from an EMBL/GenBank/DDBJ whole genome shotgun (WGS) entry which is preliminary data.</text>
</comment>
<protein>
    <submittedName>
        <fullName evidence="1">Uncharacterized protein</fullName>
    </submittedName>
</protein>
<proteinExistence type="predicted"/>
<evidence type="ECO:0000313" key="1">
    <source>
        <dbReference type="EMBL" id="KAH7965781.1"/>
    </source>
</evidence>
<evidence type="ECO:0000313" key="2">
    <source>
        <dbReference type="Proteomes" id="UP000821865"/>
    </source>
</evidence>